<name>A0A3G5A0P7_9VIRU</name>
<dbReference type="EMBL" id="MK072205">
    <property type="protein sequence ID" value="AYV80064.1"/>
    <property type="molecule type" value="Genomic_DNA"/>
</dbReference>
<proteinExistence type="predicted"/>
<accession>A0A3G5A0P7</accession>
<organism evidence="1">
    <name type="scientific">Gaeavirus sp</name>
    <dbReference type="NCBI Taxonomy" id="2487767"/>
    <lineage>
        <taxon>Viruses</taxon>
        <taxon>Varidnaviria</taxon>
        <taxon>Bamfordvirae</taxon>
        <taxon>Nucleocytoviricota</taxon>
        <taxon>Megaviricetes</taxon>
        <taxon>Imitervirales</taxon>
        <taxon>Mimiviridae</taxon>
        <taxon>Klosneuvirinae</taxon>
    </lineage>
</organism>
<gene>
    <name evidence="1" type="ORF">Gaeavirus7_21</name>
</gene>
<reference evidence="1" key="1">
    <citation type="submission" date="2018-10" db="EMBL/GenBank/DDBJ databases">
        <title>Hidden diversity of soil giant viruses.</title>
        <authorList>
            <person name="Schulz F."/>
            <person name="Alteio L."/>
            <person name="Goudeau D."/>
            <person name="Ryan E.M."/>
            <person name="Malmstrom R.R."/>
            <person name="Blanchard J."/>
            <person name="Woyke T."/>
        </authorList>
    </citation>
    <scope>NUCLEOTIDE SEQUENCE</scope>
    <source>
        <strain evidence="1">GAV1</strain>
    </source>
</reference>
<evidence type="ECO:0000313" key="1">
    <source>
        <dbReference type="EMBL" id="AYV80064.1"/>
    </source>
</evidence>
<sequence>MTFIILLTPQTTMSTRTQKIEMTFIILLTPQTTMSTRTQKIEMIYTLDTIVKPYNIL</sequence>
<protein>
    <submittedName>
        <fullName evidence="1">Uncharacterized protein</fullName>
    </submittedName>
</protein>